<evidence type="ECO:0000256" key="1">
    <source>
        <dbReference type="ARBA" id="ARBA00007292"/>
    </source>
</evidence>
<dbReference type="GO" id="GO:0004672">
    <property type="term" value="F:protein kinase activity"/>
    <property type="evidence" value="ECO:0007669"/>
    <property type="project" value="InterPro"/>
</dbReference>
<keyword evidence="5" id="KW-1185">Reference proteome</keyword>
<evidence type="ECO:0000256" key="2">
    <source>
        <dbReference type="ARBA" id="ARBA00023157"/>
    </source>
</evidence>
<dbReference type="Gene3D" id="3.15.10.10">
    <property type="entry name" value="Bactericidal permeability-increasing protein, domain 1"/>
    <property type="match status" value="1"/>
</dbReference>
<dbReference type="InterPro" id="IPR000719">
    <property type="entry name" value="Prot_kinase_dom"/>
</dbReference>
<proteinExistence type="inferred from homology"/>
<dbReference type="Gene3D" id="1.10.510.10">
    <property type="entry name" value="Transferase(Phosphotransferase) domain 1"/>
    <property type="match status" value="1"/>
</dbReference>
<dbReference type="Proteomes" id="UP000005408">
    <property type="component" value="Unassembled WGS sequence"/>
</dbReference>
<dbReference type="Pfam" id="PF02886">
    <property type="entry name" value="LBP_BPI_CETP_C"/>
    <property type="match status" value="1"/>
</dbReference>
<dbReference type="SUPFAM" id="SSF55394">
    <property type="entry name" value="Bactericidal permeability-increasing protein, BPI"/>
    <property type="match status" value="2"/>
</dbReference>
<sequence>MTTSAAEDLLQANQVVKERWKVFNDLLSLSRKATKLYPPIGSENWCGGFGEIYEGIDQVTKESVALKLESAKQAKQVLKMEVAVLKKLQGPFRGKKLGGVEAESIRGCFSLSTTLRLGAQILKAIESIHEVGFLHRDVKPSNFAMGRLPKDSKKVFMLDFGLARQYTTPSGEVRPPRAAAGFRGTVRYASVNAHKNKEMGRHDDLWSLFYMLVEFLAGQLPWRKSRTRNRWGQKKEEMNVKQFTKPSSRVSLIQNVGLSWSTSGTGLAIHGDFKYKYRKGIIKISDHGSFDLKANGINFQVKIEIGMDGTGRPTMKAVGCSCNVGSADIKFHGGAAWIYNLFSGQLENKLKDMVGGGNGLLCKQLNTLIDVNGMKSLQKLPVTVQIAKRFLLDYRFLSKPSFQTKFMETYHKGEVYWNAVPVDAPFAAPPLLKSSDTSRMMYIWLSDYVFNTMSYNALKYNQLQYNVTNKDLPSGVLNTTCPQSTCIGKIIKAIGTKFPNTTVMLYMKSTSMPNMTAQNGSTVVNASGDIVFFAQQPGGKYTYFLTLSATMSTTISLMIQNEKVFAKVLKLPISVTVKDSKIPVSPEGLNFIVKGIVSVFVEPKLNELGAAGFPLPVINSVHFTNTQLTVAKDTLLIATDLKYSG</sequence>
<evidence type="ECO:0000313" key="5">
    <source>
        <dbReference type="Proteomes" id="UP000005408"/>
    </source>
</evidence>
<dbReference type="GO" id="GO:0005524">
    <property type="term" value="F:ATP binding"/>
    <property type="evidence" value="ECO:0007669"/>
    <property type="project" value="InterPro"/>
</dbReference>
<dbReference type="InterPro" id="IPR017942">
    <property type="entry name" value="Lipid-bd_serum_glycop_N"/>
</dbReference>
<dbReference type="Gene3D" id="3.30.200.20">
    <property type="entry name" value="Phosphorylase Kinase, domain 1"/>
    <property type="match status" value="1"/>
</dbReference>
<dbReference type="InterPro" id="IPR011009">
    <property type="entry name" value="Kinase-like_dom_sf"/>
</dbReference>
<dbReference type="EnsemblMetazoa" id="G11228.5">
    <property type="protein sequence ID" value="G11228.5:cds"/>
    <property type="gene ID" value="G11228"/>
</dbReference>
<keyword evidence="2" id="KW-1015">Disulfide bond</keyword>
<name>A0A8W8HW83_MAGGI</name>
<dbReference type="Pfam" id="PF01273">
    <property type="entry name" value="LBP_BPI_CETP"/>
    <property type="match status" value="1"/>
</dbReference>
<dbReference type="InterPro" id="IPR032942">
    <property type="entry name" value="BPI/LBP/Plunc"/>
</dbReference>
<evidence type="ECO:0000313" key="4">
    <source>
        <dbReference type="EnsemblMetazoa" id="G11228.5:cds"/>
    </source>
</evidence>
<dbReference type="SMART" id="SM00329">
    <property type="entry name" value="BPI2"/>
    <property type="match status" value="1"/>
</dbReference>
<dbReference type="Gene3D" id="3.15.20.10">
    <property type="entry name" value="Bactericidal permeability-increasing protein, domain 2"/>
    <property type="match status" value="1"/>
</dbReference>
<organism evidence="4 5">
    <name type="scientific">Magallana gigas</name>
    <name type="common">Pacific oyster</name>
    <name type="synonym">Crassostrea gigas</name>
    <dbReference type="NCBI Taxonomy" id="29159"/>
    <lineage>
        <taxon>Eukaryota</taxon>
        <taxon>Metazoa</taxon>
        <taxon>Spiralia</taxon>
        <taxon>Lophotrochozoa</taxon>
        <taxon>Mollusca</taxon>
        <taxon>Bivalvia</taxon>
        <taxon>Autobranchia</taxon>
        <taxon>Pteriomorphia</taxon>
        <taxon>Ostreida</taxon>
        <taxon>Ostreoidea</taxon>
        <taxon>Ostreidae</taxon>
        <taxon>Magallana</taxon>
    </lineage>
</organism>
<dbReference type="GO" id="GO:0005615">
    <property type="term" value="C:extracellular space"/>
    <property type="evidence" value="ECO:0007669"/>
    <property type="project" value="TreeGrafter"/>
</dbReference>
<dbReference type="InterPro" id="IPR017943">
    <property type="entry name" value="Bactericidal_perm-incr_a/b_dom"/>
</dbReference>
<dbReference type="PANTHER" id="PTHR10504">
    <property type="entry name" value="BACTERICIDAL PERMEABILITY-INCREASING BPI PROTEIN-RELATED"/>
    <property type="match status" value="1"/>
</dbReference>
<dbReference type="SUPFAM" id="SSF56112">
    <property type="entry name" value="Protein kinase-like (PK-like)"/>
    <property type="match status" value="1"/>
</dbReference>
<dbReference type="GO" id="GO:0008289">
    <property type="term" value="F:lipid binding"/>
    <property type="evidence" value="ECO:0007669"/>
    <property type="project" value="InterPro"/>
</dbReference>
<dbReference type="AlphaFoldDB" id="A0A8W8HW83"/>
<protein>
    <recommendedName>
        <fullName evidence="3">Protein kinase domain-containing protein</fullName>
    </recommendedName>
</protein>
<evidence type="ECO:0000259" key="3">
    <source>
        <dbReference type="PROSITE" id="PS50011"/>
    </source>
</evidence>
<dbReference type="SMART" id="SM00328">
    <property type="entry name" value="BPI1"/>
    <property type="match status" value="1"/>
</dbReference>
<reference evidence="4" key="1">
    <citation type="submission" date="2022-08" db="UniProtKB">
        <authorList>
            <consortium name="EnsemblMetazoa"/>
        </authorList>
    </citation>
    <scope>IDENTIFICATION</scope>
    <source>
        <strain evidence="4">05x7-T-G4-1.051#20</strain>
    </source>
</reference>
<dbReference type="PANTHER" id="PTHR10504:SF131">
    <property type="entry name" value="BPI2 DOMAIN-CONTAINING PROTEIN"/>
    <property type="match status" value="1"/>
</dbReference>
<dbReference type="InterPro" id="IPR001124">
    <property type="entry name" value="Lipid-bd_serum_glycop_C"/>
</dbReference>
<dbReference type="SMART" id="SM00220">
    <property type="entry name" value="S_TKc"/>
    <property type="match status" value="1"/>
</dbReference>
<feature type="domain" description="Protein kinase" evidence="3">
    <location>
        <begin position="1"/>
        <end position="338"/>
    </location>
</feature>
<dbReference type="PROSITE" id="PS50011">
    <property type="entry name" value="PROTEIN_KINASE_DOM"/>
    <property type="match status" value="1"/>
</dbReference>
<comment type="similarity">
    <text evidence="1">Belongs to the BPI/LBP/Plunc superfamily. BPI/LBP family.</text>
</comment>
<accession>A0A8W8HW83</accession>